<evidence type="ECO:0000256" key="2">
    <source>
        <dbReference type="ARBA" id="ARBA00007441"/>
    </source>
</evidence>
<dbReference type="PANTHER" id="PTHR42790">
    <property type="entry name" value="AMINOTRANSFERASE"/>
    <property type="match status" value="1"/>
</dbReference>
<sequence>MTSASSLNPIDWSSRFSTRANNLQISQTRALFAVASRPEVVSLAGGMPNLKDLPLQQIARSFQQMFAQDGATAMQYGGGQGLETLREQITDIMSLEGIHASAANVTITAGSQHALDLVTQLFVNPGNPILVEAPSYVGALSVFHSYQCDVHHVLMDQEGLIPEALDEAATQLERAGRPAKFLYTVPNFHNPGGMTLSEKRRPQIVEICQRHHLLILEDNPYGLLGFDGHLYPAMQPLNPDGVIYLGSFSKMFAPGFRIGWALAPDQITQKLVVANETAILTPSMAAEMSISKYLQDFDWYGQVDKFRVMYRGRARATLEALKKYLPDCTWTHPVGGFYTWVHFPAGINTNAMLTRAVQNLVAYVSGTAFYADGRGSDYLRIAYCYPPEEQIREGIRRLALTVEQEKALLANGEVAHGDTAAKSA</sequence>
<comment type="cofactor">
    <cofactor evidence="1">
        <name>pyridoxal 5'-phosphate</name>
        <dbReference type="ChEBI" id="CHEBI:597326"/>
    </cofactor>
</comment>
<comment type="similarity">
    <text evidence="2">Belongs to the class-I pyridoxal-phosphate-dependent aminotransferase family.</text>
</comment>
<feature type="domain" description="Aminotransferase class I/classII large" evidence="7">
    <location>
        <begin position="46"/>
        <end position="398"/>
    </location>
</feature>
<evidence type="ECO:0000313" key="8">
    <source>
        <dbReference type="EMBL" id="SQB65811.1"/>
    </source>
</evidence>
<dbReference type="GO" id="GO:1901605">
    <property type="term" value="P:alpha-amino acid metabolic process"/>
    <property type="evidence" value="ECO:0007669"/>
    <property type="project" value="TreeGrafter"/>
</dbReference>
<dbReference type="GO" id="GO:0047536">
    <property type="term" value="F:2-aminoadipate transaminase activity"/>
    <property type="evidence" value="ECO:0007669"/>
    <property type="project" value="UniProtKB-EC"/>
</dbReference>
<evidence type="ECO:0000256" key="4">
    <source>
        <dbReference type="ARBA" id="ARBA00022576"/>
    </source>
</evidence>
<accession>A0A2X2YS89</accession>
<dbReference type="GO" id="GO:0030170">
    <property type="term" value="F:pyridoxal phosphate binding"/>
    <property type="evidence" value="ECO:0007669"/>
    <property type="project" value="InterPro"/>
</dbReference>
<dbReference type="Gene3D" id="3.90.1150.10">
    <property type="entry name" value="Aspartate Aminotransferase, domain 1"/>
    <property type="match status" value="1"/>
</dbReference>
<keyword evidence="4 8" id="KW-0032">Aminotransferase</keyword>
<name>A0A2X2YS89_9ACTO</name>
<dbReference type="RefSeq" id="WP_041797927.1">
    <property type="nucleotide sequence ID" value="NZ_CP068112.1"/>
</dbReference>
<reference evidence="8 9" key="1">
    <citation type="submission" date="2018-06" db="EMBL/GenBank/DDBJ databases">
        <authorList>
            <consortium name="Pathogen Informatics"/>
            <person name="Doyle S."/>
        </authorList>
    </citation>
    <scope>NUCLEOTIDE SEQUENCE [LARGE SCALE GENOMIC DNA]</scope>
    <source>
        <strain evidence="8 9">NCTC11820</strain>
    </source>
</reference>
<evidence type="ECO:0000256" key="1">
    <source>
        <dbReference type="ARBA" id="ARBA00001933"/>
    </source>
</evidence>
<dbReference type="FunFam" id="3.40.640.10:FF:000053">
    <property type="entry name" value="Aminotransferase, class I"/>
    <property type="match status" value="1"/>
</dbReference>
<proteinExistence type="inferred from homology"/>
<keyword evidence="5 8" id="KW-0808">Transferase</keyword>
<organism evidence="8 9">
    <name type="scientific">Mobiluncus curtisii</name>
    <dbReference type="NCBI Taxonomy" id="2051"/>
    <lineage>
        <taxon>Bacteria</taxon>
        <taxon>Bacillati</taxon>
        <taxon>Actinomycetota</taxon>
        <taxon>Actinomycetes</taxon>
        <taxon>Actinomycetales</taxon>
        <taxon>Actinomycetaceae</taxon>
        <taxon>Mobiluncus</taxon>
    </lineage>
</organism>
<dbReference type="PANTHER" id="PTHR42790:SF19">
    <property type="entry name" value="KYNURENINE_ALPHA-AMINOADIPATE AMINOTRANSFERASE, MITOCHONDRIAL"/>
    <property type="match status" value="1"/>
</dbReference>
<dbReference type="EMBL" id="UASJ01000001">
    <property type="protein sequence ID" value="SQB65811.1"/>
    <property type="molecule type" value="Genomic_DNA"/>
</dbReference>
<evidence type="ECO:0000259" key="7">
    <source>
        <dbReference type="Pfam" id="PF00155"/>
    </source>
</evidence>
<keyword evidence="6" id="KW-0663">Pyridoxal phosphate</keyword>
<comment type="subunit">
    <text evidence="3">Homodimer.</text>
</comment>
<dbReference type="Gene3D" id="3.40.640.10">
    <property type="entry name" value="Type I PLP-dependent aspartate aminotransferase-like (Major domain)"/>
    <property type="match status" value="1"/>
</dbReference>
<dbReference type="EC" id="2.6.1.39" evidence="8"/>
<protein>
    <submittedName>
        <fullName evidence="8">2-aminoadipate transaminase</fullName>
        <ecNumber evidence="8">2.6.1.39</ecNumber>
    </submittedName>
</protein>
<dbReference type="AlphaFoldDB" id="A0A2X2YS89"/>
<evidence type="ECO:0000256" key="6">
    <source>
        <dbReference type="ARBA" id="ARBA00022898"/>
    </source>
</evidence>
<dbReference type="InterPro" id="IPR015422">
    <property type="entry name" value="PyrdxlP-dep_Trfase_small"/>
</dbReference>
<evidence type="ECO:0000313" key="9">
    <source>
        <dbReference type="Proteomes" id="UP000250245"/>
    </source>
</evidence>
<gene>
    <name evidence="8" type="primary">lysN</name>
    <name evidence="8" type="ORF">NCTC11820_01883</name>
</gene>
<dbReference type="InterPro" id="IPR004839">
    <property type="entry name" value="Aminotransferase_I/II_large"/>
</dbReference>
<dbReference type="InterPro" id="IPR015421">
    <property type="entry name" value="PyrdxlP-dep_Trfase_major"/>
</dbReference>
<dbReference type="CDD" id="cd00609">
    <property type="entry name" value="AAT_like"/>
    <property type="match status" value="1"/>
</dbReference>
<dbReference type="SUPFAM" id="SSF53383">
    <property type="entry name" value="PLP-dependent transferases"/>
    <property type="match status" value="1"/>
</dbReference>
<dbReference type="Pfam" id="PF00155">
    <property type="entry name" value="Aminotran_1_2"/>
    <property type="match status" value="1"/>
</dbReference>
<evidence type="ECO:0000256" key="3">
    <source>
        <dbReference type="ARBA" id="ARBA00011738"/>
    </source>
</evidence>
<dbReference type="InterPro" id="IPR015424">
    <property type="entry name" value="PyrdxlP-dep_Trfase"/>
</dbReference>
<dbReference type="InterPro" id="IPR050859">
    <property type="entry name" value="Class-I_PLP-dep_aminotransf"/>
</dbReference>
<evidence type="ECO:0000256" key="5">
    <source>
        <dbReference type="ARBA" id="ARBA00022679"/>
    </source>
</evidence>
<dbReference type="Proteomes" id="UP000250245">
    <property type="component" value="Unassembled WGS sequence"/>
</dbReference>
<dbReference type="GeneID" id="55564850"/>